<feature type="region of interest" description="Disordered" evidence="1">
    <location>
        <begin position="117"/>
        <end position="207"/>
    </location>
</feature>
<proteinExistence type="predicted"/>
<dbReference type="InterPro" id="IPR054262">
    <property type="entry name" value="DUF6993"/>
</dbReference>
<dbReference type="Pfam" id="PF22504">
    <property type="entry name" value="DUF6993"/>
    <property type="match status" value="1"/>
</dbReference>
<dbReference type="PROSITE" id="PS51257">
    <property type="entry name" value="PROKAR_LIPOPROTEIN"/>
    <property type="match status" value="1"/>
</dbReference>
<evidence type="ECO:0000256" key="1">
    <source>
        <dbReference type="SAM" id="MobiDB-lite"/>
    </source>
</evidence>
<gene>
    <name evidence="3" type="ORF">GSY69_06265</name>
</gene>
<comment type="caution">
    <text evidence="3">The sequence shown here is derived from an EMBL/GenBank/DDBJ whole genome shotgun (WGS) entry which is preliminary data.</text>
</comment>
<name>A0A6N9H7N2_9MICO</name>
<dbReference type="AlphaFoldDB" id="A0A6N9H7N2"/>
<protein>
    <recommendedName>
        <fullName evidence="2">DUF6993 domain-containing protein</fullName>
    </recommendedName>
</protein>
<feature type="domain" description="DUF6993" evidence="2">
    <location>
        <begin position="49"/>
        <end position="131"/>
    </location>
</feature>
<evidence type="ECO:0000313" key="3">
    <source>
        <dbReference type="EMBL" id="MYM19584.1"/>
    </source>
</evidence>
<dbReference type="Proteomes" id="UP000469215">
    <property type="component" value="Unassembled WGS sequence"/>
</dbReference>
<sequence>MLRAAPVAVACAGLAALSGCGFFGPKGNAPKTEEKEVPAAVDKVAAALKPLTDAGTMPDSKQFFAAMTKAGYAKKNLETTIDSSPLKHDVPAKMFGVKVKEGCVVGEIRDGKVTAELMPPMKSDGTCLMGKVERPKGVKAPTGEQRRSGDTDNGAGHLPGDDLNNPKSTQSPSSGSGSTSGGSPGSSGSNSGDSDGDSDSGGGLGGN</sequence>
<organism evidence="3 4">
    <name type="scientific">Brevibacterium rongguiense</name>
    <dbReference type="NCBI Taxonomy" id="2695267"/>
    <lineage>
        <taxon>Bacteria</taxon>
        <taxon>Bacillati</taxon>
        <taxon>Actinomycetota</taxon>
        <taxon>Actinomycetes</taxon>
        <taxon>Micrococcales</taxon>
        <taxon>Brevibacteriaceae</taxon>
        <taxon>Brevibacterium</taxon>
    </lineage>
</organism>
<dbReference type="EMBL" id="WWEQ01000019">
    <property type="protein sequence ID" value="MYM19584.1"/>
    <property type="molecule type" value="Genomic_DNA"/>
</dbReference>
<reference evidence="3 4" key="1">
    <citation type="submission" date="2020-01" db="EMBL/GenBank/DDBJ databases">
        <authorList>
            <person name="Deng T."/>
        </authorList>
    </citation>
    <scope>NUCLEOTIDE SEQUENCE [LARGE SCALE GENOMIC DNA]</scope>
    <source>
        <strain evidence="3 4">5221</strain>
    </source>
</reference>
<keyword evidence="4" id="KW-1185">Reference proteome</keyword>
<evidence type="ECO:0000313" key="4">
    <source>
        <dbReference type="Proteomes" id="UP000469215"/>
    </source>
</evidence>
<accession>A0A6N9H7N2</accession>
<evidence type="ECO:0000259" key="2">
    <source>
        <dbReference type="Pfam" id="PF22504"/>
    </source>
</evidence>